<dbReference type="Proteomes" id="UP000199343">
    <property type="component" value="Unassembled WGS sequence"/>
</dbReference>
<dbReference type="AlphaFoldDB" id="A0A1C6VBZ3"/>
<evidence type="ECO:0000256" key="1">
    <source>
        <dbReference type="SAM" id="MobiDB-lite"/>
    </source>
</evidence>
<gene>
    <name evidence="3" type="ORF">GA0070608_2863</name>
</gene>
<evidence type="ECO:0000313" key="3">
    <source>
        <dbReference type="EMBL" id="SCL63863.1"/>
    </source>
</evidence>
<dbReference type="PROSITE" id="PS51257">
    <property type="entry name" value="PROKAR_LIPOPROTEIN"/>
    <property type="match status" value="1"/>
</dbReference>
<evidence type="ECO:0000313" key="4">
    <source>
        <dbReference type="Proteomes" id="UP000199343"/>
    </source>
</evidence>
<feature type="chain" id="PRO_5039674058" description="Lipoprotein" evidence="2">
    <location>
        <begin position="28"/>
        <end position="263"/>
    </location>
</feature>
<feature type="signal peptide" evidence="2">
    <location>
        <begin position="1"/>
        <end position="27"/>
    </location>
</feature>
<organism evidence="3 4">
    <name type="scientific">Micromonospora peucetia</name>
    <dbReference type="NCBI Taxonomy" id="47871"/>
    <lineage>
        <taxon>Bacteria</taxon>
        <taxon>Bacillati</taxon>
        <taxon>Actinomycetota</taxon>
        <taxon>Actinomycetes</taxon>
        <taxon>Micromonosporales</taxon>
        <taxon>Micromonosporaceae</taxon>
        <taxon>Micromonospora</taxon>
    </lineage>
</organism>
<dbReference type="STRING" id="47871.GA0070608_2863"/>
<feature type="compositionally biased region" description="Low complexity" evidence="1">
    <location>
        <begin position="35"/>
        <end position="49"/>
    </location>
</feature>
<name>A0A1C6VBZ3_9ACTN</name>
<proteinExistence type="predicted"/>
<evidence type="ECO:0000256" key="2">
    <source>
        <dbReference type="SAM" id="SignalP"/>
    </source>
</evidence>
<dbReference type="Gene3D" id="2.50.20.20">
    <property type="match status" value="1"/>
</dbReference>
<keyword evidence="2" id="KW-0732">Signal</keyword>
<reference evidence="3 4" key="1">
    <citation type="submission" date="2016-06" db="EMBL/GenBank/DDBJ databases">
        <authorList>
            <person name="Kjaerup R.B."/>
            <person name="Dalgaard T.S."/>
            <person name="Juul-Madsen H.R."/>
        </authorList>
    </citation>
    <scope>NUCLEOTIDE SEQUENCE [LARGE SCALE GENOMIC DNA]</scope>
    <source>
        <strain evidence="3 4">DSM 43363</strain>
    </source>
</reference>
<dbReference type="EMBL" id="FMIC01000002">
    <property type="protein sequence ID" value="SCL63863.1"/>
    <property type="molecule type" value="Genomic_DNA"/>
</dbReference>
<feature type="region of interest" description="Disordered" evidence="1">
    <location>
        <begin position="28"/>
        <end position="49"/>
    </location>
</feature>
<evidence type="ECO:0008006" key="5">
    <source>
        <dbReference type="Google" id="ProtNLM"/>
    </source>
</evidence>
<protein>
    <recommendedName>
        <fullName evidence="5">Lipoprotein</fullName>
    </recommendedName>
</protein>
<sequence>MIISMRRLIPALSVALAALLVGCGTNSDGPTGTQPDPAGTSSAPATSPADPIAVVRQGMDRSLSGALQMDASVKAGPVSVQLVGKMDPVARALHITGNAPEPIEARLIGDVAYIKSASLDGDKPWMKIDLTKLRPGSSMRQSFDLKSQTGIVGGVVSAEKVGDGRYRGIADLEKAAEVASAEAGMRDGIKSTAKLAKDPKAIPFEATVDADGRLTALSYTVATKSLGDVVTEMRMSDFGKPVTVTAPPAAEIEEAAEETYQFL</sequence>
<accession>A0A1C6VBZ3</accession>